<dbReference type="Proteomes" id="UP000625079">
    <property type="component" value="Unassembled WGS sequence"/>
</dbReference>
<dbReference type="EMBL" id="CP030057">
    <property type="protein sequence ID" value="QOZ57884.1"/>
    <property type="molecule type" value="Genomic_DNA"/>
</dbReference>
<dbReference type="InterPro" id="IPR027417">
    <property type="entry name" value="P-loop_NTPase"/>
</dbReference>
<keyword evidence="3" id="KW-0067">ATP-binding</keyword>
<dbReference type="OrthoDB" id="9772976at2"/>
<protein>
    <submittedName>
        <fullName evidence="3">ATP-binding protein</fullName>
    </submittedName>
    <submittedName>
        <fullName evidence="2">DUF2791 domain-containing protein</fullName>
    </submittedName>
</protein>
<evidence type="ECO:0000313" key="5">
    <source>
        <dbReference type="Proteomes" id="UP000625079"/>
    </source>
</evidence>
<name>A0A410UZG3_9BRAD</name>
<evidence type="ECO:0000313" key="3">
    <source>
        <dbReference type="EMBL" id="QOZ57884.1"/>
    </source>
</evidence>
<dbReference type="InterPro" id="IPR021228">
    <property type="entry name" value="BrxD"/>
</dbReference>
<evidence type="ECO:0000313" key="4">
    <source>
        <dbReference type="Proteomes" id="UP000593880"/>
    </source>
</evidence>
<keyword evidence="4" id="KW-1185">Reference proteome</keyword>
<evidence type="ECO:0000256" key="1">
    <source>
        <dbReference type="SAM" id="MobiDB-lite"/>
    </source>
</evidence>
<dbReference type="RefSeq" id="WP_128963627.1">
    <property type="nucleotide sequence ID" value="NZ_BMHC01000011.1"/>
</dbReference>
<keyword evidence="3" id="KW-0547">Nucleotide-binding</keyword>
<dbReference type="Proteomes" id="UP000593880">
    <property type="component" value="Chromosome"/>
</dbReference>
<accession>A0A410UZG3</accession>
<reference evidence="2" key="3">
    <citation type="submission" date="2022-12" db="EMBL/GenBank/DDBJ databases">
        <authorList>
            <person name="Sun Q."/>
            <person name="Zhou Y."/>
        </authorList>
    </citation>
    <scope>NUCLEOTIDE SEQUENCE</scope>
    <source>
        <strain evidence="2">CGMCC 1.15034</strain>
    </source>
</reference>
<dbReference type="GO" id="GO:0005524">
    <property type="term" value="F:ATP binding"/>
    <property type="evidence" value="ECO:0007669"/>
    <property type="project" value="UniProtKB-KW"/>
</dbReference>
<sequence length="444" mass="48522">MNPPTARPIKAKDRDTIIQALAAGVVPRIGLPHIQVGRAAEISALVRDIQRISDGGAGVRFVIGEYGAGKTFFANLIRLIALERKCVTVHADLAPDRRIHASGGQARALYSEAIRNMATRTKPDGGALGPVVERLVTDSVKEAADRQLPVETVIDQKLAPIQDFVGGYDFAVVLKAYWRGSEHSDESLKTAALRWLRGEFSTKTEARQALGVRTIIDDDNVYDSLKALACLTRLAGYAGLVVMFDEMVNIYKLQNSQARNQNFEEILRIVNDALQGNTAGIGFMMCGTPEFLLDTRRGLYSYEALQSRLSENRFAANGLVDYSGPVIRLQSLTPEDLLVLLSNIRNVFAGGDPAKFLVPDEALTTFMDHCNRRIGEAYFKTPRTTVRAFVQMLAVLEQNPGARWQDLIGGIQIAPDAPDIAATEEEAQPVGGEGDELTNLRIGS</sequence>
<dbReference type="EMBL" id="BMHC01000011">
    <property type="protein sequence ID" value="GGI27872.1"/>
    <property type="molecule type" value="Genomic_DNA"/>
</dbReference>
<organism evidence="2 5">
    <name type="scientific">Bradyrhizobium guangdongense</name>
    <dbReference type="NCBI Taxonomy" id="1325090"/>
    <lineage>
        <taxon>Bacteria</taxon>
        <taxon>Pseudomonadati</taxon>
        <taxon>Pseudomonadota</taxon>
        <taxon>Alphaproteobacteria</taxon>
        <taxon>Hyphomicrobiales</taxon>
        <taxon>Nitrobacteraceae</taxon>
        <taxon>Bradyrhizobium</taxon>
    </lineage>
</organism>
<gene>
    <name evidence="2" type="ORF">GCM10010987_46560</name>
    <name evidence="3" type="ORF">XH86_03290</name>
</gene>
<dbReference type="SUPFAM" id="SSF52540">
    <property type="entry name" value="P-loop containing nucleoside triphosphate hydrolases"/>
    <property type="match status" value="1"/>
</dbReference>
<dbReference type="Pfam" id="PF10923">
    <property type="entry name" value="BrxC_BrxD"/>
    <property type="match status" value="1"/>
</dbReference>
<feature type="region of interest" description="Disordered" evidence="1">
    <location>
        <begin position="425"/>
        <end position="444"/>
    </location>
</feature>
<reference evidence="3 4" key="2">
    <citation type="submission" date="2018-06" db="EMBL/GenBank/DDBJ databases">
        <title>Comparative genomics of rhizobia nodulating Arachis hypogaea in China.</title>
        <authorList>
            <person name="Li Y."/>
        </authorList>
    </citation>
    <scope>NUCLEOTIDE SEQUENCE [LARGE SCALE GENOMIC DNA]</scope>
    <source>
        <strain evidence="3 4">CCBAU 51658</strain>
    </source>
</reference>
<dbReference type="AlphaFoldDB" id="A0A410UZG3"/>
<evidence type="ECO:0000313" key="2">
    <source>
        <dbReference type="EMBL" id="GGI27872.1"/>
    </source>
</evidence>
<reference evidence="2" key="1">
    <citation type="journal article" date="2014" name="Int. J. Syst. Evol. Microbiol.">
        <title>Complete genome sequence of Corynebacterium casei LMG S-19264T (=DSM 44701T), isolated from a smear-ripened cheese.</title>
        <authorList>
            <consortium name="US DOE Joint Genome Institute (JGI-PGF)"/>
            <person name="Walter F."/>
            <person name="Albersmeier A."/>
            <person name="Kalinowski J."/>
            <person name="Ruckert C."/>
        </authorList>
    </citation>
    <scope>NUCLEOTIDE SEQUENCE</scope>
    <source>
        <strain evidence="2">CGMCC 1.15034</strain>
    </source>
</reference>
<proteinExistence type="predicted"/>